<name>K0NGM2_DESTT</name>
<dbReference type="STRING" id="651182.TOL2_C08200"/>
<proteinExistence type="predicted"/>
<feature type="domain" description="Polysaccharide pyruvyl transferase" evidence="1">
    <location>
        <begin position="14"/>
        <end position="305"/>
    </location>
</feature>
<reference evidence="2 3" key="1">
    <citation type="journal article" date="2013" name="Environ. Microbiol.">
        <title>Complete genome, catabolic sub-proteomes and key-metabolites of Desulfobacula toluolica Tol2, a marine, aromatic compound-degrading, sulfate-reducing bacterium.</title>
        <authorList>
            <person name="Wohlbrand L."/>
            <person name="Jacob J.H."/>
            <person name="Kube M."/>
            <person name="Mussmann M."/>
            <person name="Jarling R."/>
            <person name="Beck A."/>
            <person name="Amann R."/>
            <person name="Wilkes H."/>
            <person name="Reinhardt R."/>
            <person name="Rabus R."/>
        </authorList>
    </citation>
    <scope>NUCLEOTIDE SEQUENCE [LARGE SCALE GENOMIC DNA]</scope>
    <source>
        <strain evidence="3">DSM 7467 / Tol2</strain>
    </source>
</reference>
<evidence type="ECO:0000259" key="1">
    <source>
        <dbReference type="Pfam" id="PF04230"/>
    </source>
</evidence>
<dbReference type="Proteomes" id="UP000007347">
    <property type="component" value="Chromosome"/>
</dbReference>
<dbReference type="HOGENOM" id="CLU_025617_1_0_7"/>
<accession>K0NGM2</accession>
<evidence type="ECO:0000313" key="3">
    <source>
        <dbReference type="Proteomes" id="UP000007347"/>
    </source>
</evidence>
<gene>
    <name evidence="2" type="ordered locus">TOL2_C08200</name>
</gene>
<dbReference type="OrthoDB" id="9799278at2"/>
<dbReference type="PATRIC" id="fig|651182.5.peg.981"/>
<dbReference type="KEGG" id="dto:TOL2_C08200"/>
<dbReference type="Pfam" id="PF04230">
    <property type="entry name" value="PS_pyruv_trans"/>
    <property type="match status" value="1"/>
</dbReference>
<organism evidence="2 3">
    <name type="scientific">Desulfobacula toluolica (strain DSM 7467 / Tol2)</name>
    <dbReference type="NCBI Taxonomy" id="651182"/>
    <lineage>
        <taxon>Bacteria</taxon>
        <taxon>Pseudomonadati</taxon>
        <taxon>Thermodesulfobacteriota</taxon>
        <taxon>Desulfobacteria</taxon>
        <taxon>Desulfobacterales</taxon>
        <taxon>Desulfobacteraceae</taxon>
        <taxon>Desulfobacula</taxon>
    </lineage>
</organism>
<evidence type="ECO:0000313" key="2">
    <source>
        <dbReference type="EMBL" id="CCK78988.1"/>
    </source>
</evidence>
<dbReference type="EMBL" id="FO203503">
    <property type="protein sequence ID" value="CCK78988.1"/>
    <property type="molecule type" value="Genomic_DNA"/>
</dbReference>
<keyword evidence="3" id="KW-1185">Reference proteome</keyword>
<dbReference type="AlphaFoldDB" id="K0NGM2"/>
<dbReference type="InterPro" id="IPR007345">
    <property type="entry name" value="Polysacch_pyruvyl_Trfase"/>
</dbReference>
<sequence length="365" mass="42288">MDKVGIITFHCAHNYGAVLQAYALKRTVQLLGYDSHLIDFRHPLMIKSHALFRDWKDLRSFVLNTFTILRYHKRKTRWSRFEQFMQEFLNLSEKRYSSYEELLNNPPPYDAFICGSDQIWNPHSRLDHAYFLGFALKCEAKRVAYAPSFGVTSVPDNRKEMLSDLISNIPHLSVRERQGRSIIKKLTDRDAEIVIDPSLLLTSEQWKKMAITPDIQVPYILVYCLDNSPVFFEVLRELKRKTNLMVVVVAPNPASRVKHGDHFIYDAGPREFLGLVNQAKCVCTNSFHGMAFSIAFQKPFYTVPHSLVNSRLSNLLECLKLSKQQLTSSEQVPADPLKLDFIRTNHLLKLEREKAIHFLKSSLEQ</sequence>
<dbReference type="RefSeq" id="WP_014956340.1">
    <property type="nucleotide sequence ID" value="NC_018645.1"/>
</dbReference>
<protein>
    <submittedName>
        <fullName evidence="2">Conserved uncharacterized protein</fullName>
    </submittedName>
</protein>